<name>A0A061FUK4_THECC</name>
<feature type="compositionally biased region" description="Polar residues" evidence="1">
    <location>
        <begin position="19"/>
        <end position="33"/>
    </location>
</feature>
<dbReference type="InParanoid" id="A0A061FUK4"/>
<evidence type="ECO:0000256" key="1">
    <source>
        <dbReference type="SAM" id="MobiDB-lite"/>
    </source>
</evidence>
<dbReference type="Gramene" id="EOY21165">
    <property type="protein sequence ID" value="EOY21165"/>
    <property type="gene ID" value="TCM_012542"/>
</dbReference>
<gene>
    <name evidence="2" type="ORF">TCM_012542</name>
</gene>
<evidence type="ECO:0000313" key="3">
    <source>
        <dbReference type="Proteomes" id="UP000026915"/>
    </source>
</evidence>
<dbReference type="HOGENOM" id="CLU_2927280_0_0_1"/>
<sequence length="61" mass="6432">MASSSQQKSLQDESHLEAGQQQWSEITPASTSAAVEGADGFHSVKVEPRASARSTPAFARS</sequence>
<evidence type="ECO:0000313" key="2">
    <source>
        <dbReference type="EMBL" id="EOY21165.1"/>
    </source>
</evidence>
<reference evidence="2 3" key="1">
    <citation type="journal article" date="2013" name="Genome Biol.">
        <title>The genome sequence of the most widely cultivated cacao type and its use to identify candidate genes regulating pod color.</title>
        <authorList>
            <person name="Motamayor J.C."/>
            <person name="Mockaitis K."/>
            <person name="Schmutz J."/>
            <person name="Haiminen N."/>
            <person name="Iii D.L."/>
            <person name="Cornejo O."/>
            <person name="Findley S.D."/>
            <person name="Zheng P."/>
            <person name="Utro F."/>
            <person name="Royaert S."/>
            <person name="Saski C."/>
            <person name="Jenkins J."/>
            <person name="Podicheti R."/>
            <person name="Zhao M."/>
            <person name="Scheffler B.E."/>
            <person name="Stack J.C."/>
            <person name="Feltus F.A."/>
            <person name="Mustiga G.M."/>
            <person name="Amores F."/>
            <person name="Phillips W."/>
            <person name="Marelli J.P."/>
            <person name="May G.D."/>
            <person name="Shapiro H."/>
            <person name="Ma J."/>
            <person name="Bustamante C.D."/>
            <person name="Schnell R.J."/>
            <person name="Main D."/>
            <person name="Gilbert D."/>
            <person name="Parida L."/>
            <person name="Kuhn D.N."/>
        </authorList>
    </citation>
    <scope>NUCLEOTIDE SEQUENCE [LARGE SCALE GENOMIC DNA]</scope>
    <source>
        <strain evidence="3">cv. Matina 1-6</strain>
    </source>
</reference>
<keyword evidence="3" id="KW-1185">Reference proteome</keyword>
<dbReference type="AlphaFoldDB" id="A0A061FUK4"/>
<dbReference type="EMBL" id="CM001881">
    <property type="protein sequence ID" value="EOY21165.1"/>
    <property type="molecule type" value="Genomic_DNA"/>
</dbReference>
<proteinExistence type="predicted"/>
<organism evidence="2 3">
    <name type="scientific">Theobroma cacao</name>
    <name type="common">Cacao</name>
    <name type="synonym">Cocoa</name>
    <dbReference type="NCBI Taxonomy" id="3641"/>
    <lineage>
        <taxon>Eukaryota</taxon>
        <taxon>Viridiplantae</taxon>
        <taxon>Streptophyta</taxon>
        <taxon>Embryophyta</taxon>
        <taxon>Tracheophyta</taxon>
        <taxon>Spermatophyta</taxon>
        <taxon>Magnoliopsida</taxon>
        <taxon>eudicotyledons</taxon>
        <taxon>Gunneridae</taxon>
        <taxon>Pentapetalae</taxon>
        <taxon>rosids</taxon>
        <taxon>malvids</taxon>
        <taxon>Malvales</taxon>
        <taxon>Malvaceae</taxon>
        <taxon>Byttnerioideae</taxon>
        <taxon>Theobroma</taxon>
    </lineage>
</organism>
<protein>
    <submittedName>
        <fullName evidence="2">Uncharacterized protein</fullName>
    </submittedName>
</protein>
<dbReference type="Proteomes" id="UP000026915">
    <property type="component" value="Chromosome 3"/>
</dbReference>
<feature type="region of interest" description="Disordered" evidence="1">
    <location>
        <begin position="1"/>
        <end position="61"/>
    </location>
</feature>
<accession>A0A061FUK4</accession>